<organism evidence="7 8">
    <name type="scientific">Micractinium conductrix</name>
    <dbReference type="NCBI Taxonomy" id="554055"/>
    <lineage>
        <taxon>Eukaryota</taxon>
        <taxon>Viridiplantae</taxon>
        <taxon>Chlorophyta</taxon>
        <taxon>core chlorophytes</taxon>
        <taxon>Trebouxiophyceae</taxon>
        <taxon>Chlorellales</taxon>
        <taxon>Chlorellaceae</taxon>
        <taxon>Chlorella clade</taxon>
        <taxon>Micractinium</taxon>
    </lineage>
</organism>
<evidence type="ECO:0000313" key="8">
    <source>
        <dbReference type="Proteomes" id="UP000239649"/>
    </source>
</evidence>
<accession>A0A2P6V893</accession>
<dbReference type="PANTHER" id="PTHR13194:SF18">
    <property type="entry name" value="COMPLEX I INTERMEDIATE-ASSOCIATED PROTEIN 30, MITOCHONDRIAL"/>
    <property type="match status" value="1"/>
</dbReference>
<dbReference type="Pfam" id="PF08547">
    <property type="entry name" value="CIA30"/>
    <property type="match status" value="1"/>
</dbReference>
<evidence type="ECO:0000256" key="5">
    <source>
        <dbReference type="SAM" id="MobiDB-lite"/>
    </source>
</evidence>
<evidence type="ECO:0000259" key="6">
    <source>
        <dbReference type="Pfam" id="PF08547"/>
    </source>
</evidence>
<dbReference type="AlphaFoldDB" id="A0A2P6V893"/>
<keyword evidence="3" id="KW-0496">Mitochondrion</keyword>
<evidence type="ECO:0000256" key="4">
    <source>
        <dbReference type="ARBA" id="ARBA00023186"/>
    </source>
</evidence>
<reference evidence="7 8" key="1">
    <citation type="journal article" date="2018" name="Plant J.">
        <title>Genome sequences of Chlorella sorokiniana UTEX 1602 and Micractinium conductrix SAG 241.80: implications to maltose excretion by a green alga.</title>
        <authorList>
            <person name="Arriola M.B."/>
            <person name="Velmurugan N."/>
            <person name="Zhang Y."/>
            <person name="Plunkett M.H."/>
            <person name="Hondzo H."/>
            <person name="Barney B.M."/>
        </authorList>
    </citation>
    <scope>NUCLEOTIDE SEQUENCE [LARGE SCALE GENOMIC DNA]</scope>
    <source>
        <strain evidence="7 8">SAG 241.80</strain>
    </source>
</reference>
<feature type="region of interest" description="Disordered" evidence="5">
    <location>
        <begin position="229"/>
        <end position="280"/>
    </location>
</feature>
<dbReference type="GO" id="GO:0006120">
    <property type="term" value="P:mitochondrial electron transport, NADH to ubiquinone"/>
    <property type="evidence" value="ECO:0007669"/>
    <property type="project" value="TreeGrafter"/>
</dbReference>
<dbReference type="InterPro" id="IPR008979">
    <property type="entry name" value="Galactose-bd-like_sf"/>
</dbReference>
<dbReference type="OrthoDB" id="42561at2759"/>
<proteinExistence type="inferred from homology"/>
<dbReference type="Proteomes" id="UP000239649">
    <property type="component" value="Unassembled WGS sequence"/>
</dbReference>
<keyword evidence="8" id="KW-1185">Reference proteome</keyword>
<evidence type="ECO:0000313" key="7">
    <source>
        <dbReference type="EMBL" id="PSC70312.1"/>
    </source>
</evidence>
<dbReference type="InterPro" id="IPR039131">
    <property type="entry name" value="NDUFAF1"/>
</dbReference>
<protein>
    <submittedName>
        <fullName evidence="7">Complex I intermediate-associated 30</fullName>
    </submittedName>
</protein>
<comment type="subcellular location">
    <subcellularLocation>
        <location evidence="1">Mitochondrion</location>
    </subcellularLocation>
</comment>
<feature type="compositionally biased region" description="Gly residues" evidence="5">
    <location>
        <begin position="271"/>
        <end position="280"/>
    </location>
</feature>
<gene>
    <name evidence="7" type="ORF">C2E20_6201</name>
</gene>
<evidence type="ECO:0000256" key="2">
    <source>
        <dbReference type="ARBA" id="ARBA00007884"/>
    </source>
</evidence>
<evidence type="ECO:0000256" key="1">
    <source>
        <dbReference type="ARBA" id="ARBA00004173"/>
    </source>
</evidence>
<comment type="caution">
    <text evidence="7">The sequence shown here is derived from an EMBL/GenBank/DDBJ whole genome shotgun (WGS) entry which is preliminary data.</text>
</comment>
<name>A0A2P6V893_9CHLO</name>
<dbReference type="EMBL" id="LHPF02000020">
    <property type="protein sequence ID" value="PSC70312.1"/>
    <property type="molecule type" value="Genomic_DNA"/>
</dbReference>
<evidence type="ECO:0000256" key="3">
    <source>
        <dbReference type="ARBA" id="ARBA00023128"/>
    </source>
</evidence>
<dbReference type="SUPFAM" id="SSF49785">
    <property type="entry name" value="Galactose-binding domain-like"/>
    <property type="match status" value="1"/>
</dbReference>
<dbReference type="GO" id="GO:0032981">
    <property type="term" value="P:mitochondrial respiratory chain complex I assembly"/>
    <property type="evidence" value="ECO:0007669"/>
    <property type="project" value="TreeGrafter"/>
</dbReference>
<dbReference type="PANTHER" id="PTHR13194">
    <property type="entry name" value="COMPLEX I INTERMEDIATE-ASSOCIATED PROTEIN 30"/>
    <property type="match status" value="1"/>
</dbReference>
<dbReference type="STRING" id="554055.A0A2P6V893"/>
<sequence length="280" mass="29714">MSLLRRLLRSTDEFIERARRGPYGESSRMLFRFVNSEDLALWSTFSDAEVGGKSTAALQPAEEPKGTALFTGSYSTEVGEGAHARLRRSGYAGISSAPKDAPMDLEDFDALVFRVRGDGRQYIASIRCENWLVDERSNDVWQAFLFACKGEWSEVEIPLSRFLLTWKGKVVEEVVELNSKRITTLGISLAGGDQLQPQGQYGLGLDWIAARNTRTHDYDAAAAEAAAGASGAEGEAEAAAREEGSGEGGGKGKNNAESTGSAGGSNAAGSGSSGSGGLVM</sequence>
<dbReference type="InterPro" id="IPR013857">
    <property type="entry name" value="NADH-UbQ_OxRdtase-assoc_prot30"/>
</dbReference>
<comment type="similarity">
    <text evidence="2">Belongs to the CIA30 family.</text>
</comment>
<dbReference type="GO" id="GO:0005739">
    <property type="term" value="C:mitochondrion"/>
    <property type="evidence" value="ECO:0007669"/>
    <property type="project" value="UniProtKB-SubCell"/>
</dbReference>
<keyword evidence="4" id="KW-0143">Chaperone</keyword>
<feature type="domain" description="NADH:ubiquinone oxidoreductase intermediate-associated protein 30" evidence="6">
    <location>
        <begin position="31"/>
        <end position="192"/>
    </location>
</feature>
<dbReference type="GO" id="GO:0051082">
    <property type="term" value="F:unfolded protein binding"/>
    <property type="evidence" value="ECO:0007669"/>
    <property type="project" value="TreeGrafter"/>
</dbReference>